<reference evidence="2 3" key="1">
    <citation type="submission" date="2018-11" db="EMBL/GenBank/DDBJ databases">
        <authorList>
            <consortium name="Pathogen Informatics"/>
        </authorList>
    </citation>
    <scope>NUCLEOTIDE SEQUENCE [LARGE SCALE GENOMIC DNA]</scope>
</reference>
<protein>
    <submittedName>
        <fullName evidence="2">Uncharacterized protein</fullName>
    </submittedName>
</protein>
<dbReference type="AlphaFoldDB" id="A0A3P7A4Q5"/>
<accession>A0A3P7A4Q5</accession>
<feature type="compositionally biased region" description="Low complexity" evidence="1">
    <location>
        <begin position="79"/>
        <end position="93"/>
    </location>
</feature>
<evidence type="ECO:0000313" key="3">
    <source>
        <dbReference type="Proteomes" id="UP000274504"/>
    </source>
</evidence>
<evidence type="ECO:0000313" key="2">
    <source>
        <dbReference type="EMBL" id="VDL60313.1"/>
    </source>
</evidence>
<feature type="compositionally biased region" description="Polar residues" evidence="1">
    <location>
        <begin position="95"/>
        <end position="107"/>
    </location>
</feature>
<feature type="region of interest" description="Disordered" evidence="1">
    <location>
        <begin position="77"/>
        <end position="118"/>
    </location>
</feature>
<organism evidence="2 3">
    <name type="scientific">Hymenolepis diminuta</name>
    <name type="common">Rat tapeworm</name>
    <dbReference type="NCBI Taxonomy" id="6216"/>
    <lineage>
        <taxon>Eukaryota</taxon>
        <taxon>Metazoa</taxon>
        <taxon>Spiralia</taxon>
        <taxon>Lophotrochozoa</taxon>
        <taxon>Platyhelminthes</taxon>
        <taxon>Cestoda</taxon>
        <taxon>Eucestoda</taxon>
        <taxon>Cyclophyllidea</taxon>
        <taxon>Hymenolepididae</taxon>
        <taxon>Hymenolepis</taxon>
    </lineage>
</organism>
<gene>
    <name evidence="2" type="ORF">HDID_LOCUS7995</name>
</gene>
<dbReference type="Proteomes" id="UP000274504">
    <property type="component" value="Unassembled WGS sequence"/>
</dbReference>
<dbReference type="EMBL" id="UYSG01011009">
    <property type="protein sequence ID" value="VDL60313.1"/>
    <property type="molecule type" value="Genomic_DNA"/>
</dbReference>
<sequence length="136" mass="14417">MRCRRCLVARFRFPFVPLEITLGRRRARFSLVSVDMDSSPPPAPPLAVEVEFLWAPSEAEEAVTEDLSALATGGLRRISSSSSSSSSPSSPASFAETSPPLSTSSLEATEKPDRPSLCLLRGTVPARIGQSAGGVV</sequence>
<evidence type="ECO:0000256" key="1">
    <source>
        <dbReference type="SAM" id="MobiDB-lite"/>
    </source>
</evidence>
<proteinExistence type="predicted"/>
<name>A0A3P7A4Q5_HYMDI</name>